<dbReference type="Proteomes" id="UP000318065">
    <property type="component" value="Chromosome"/>
</dbReference>
<proteinExistence type="inferred from homology"/>
<evidence type="ECO:0000256" key="1">
    <source>
        <dbReference type="ARBA" id="ARBA00001864"/>
    </source>
</evidence>
<evidence type="ECO:0000256" key="3">
    <source>
        <dbReference type="ARBA" id="ARBA00011037"/>
    </source>
</evidence>
<comment type="subunit">
    <text evidence="4 7">Homododecamer.</text>
</comment>
<keyword evidence="6 7" id="KW-0456">Lyase</keyword>
<gene>
    <name evidence="11" type="primary">aroQ2</name>
    <name evidence="7" type="synonym">aroQ</name>
    <name evidence="11" type="ORF">RxyAA322_08880</name>
</gene>
<protein>
    <recommendedName>
        <fullName evidence="5 7">3-dehydroquinate dehydratase</fullName>
        <shortName evidence="7">3-dehydroquinase</shortName>
        <ecNumber evidence="5 7">4.2.1.10</ecNumber>
    </recommendedName>
    <alternativeName>
        <fullName evidence="7">Type II DHQase</fullName>
    </alternativeName>
</protein>
<feature type="binding site" evidence="7 9">
    <location>
        <position position="71"/>
    </location>
    <ligand>
        <name>substrate</name>
    </ligand>
</feature>
<dbReference type="CDD" id="cd00466">
    <property type="entry name" value="DHQase_II"/>
    <property type="match status" value="1"/>
</dbReference>
<dbReference type="OrthoDB" id="9790793at2"/>
<dbReference type="GO" id="GO:0008652">
    <property type="term" value="P:amino acid biosynthetic process"/>
    <property type="evidence" value="ECO:0007669"/>
    <property type="project" value="UniProtKB-KW"/>
</dbReference>
<feature type="active site" description="Proton donor" evidence="7 8">
    <location>
        <position position="98"/>
    </location>
</feature>
<feature type="site" description="Transition state stabilizer" evidence="7 10">
    <location>
        <position position="18"/>
    </location>
</feature>
<feature type="binding site" evidence="7 9">
    <location>
        <position position="77"/>
    </location>
    <ligand>
        <name>substrate</name>
    </ligand>
</feature>
<dbReference type="PANTHER" id="PTHR21272:SF3">
    <property type="entry name" value="CATABOLIC 3-DEHYDROQUINASE"/>
    <property type="match status" value="1"/>
</dbReference>
<evidence type="ECO:0000256" key="6">
    <source>
        <dbReference type="ARBA" id="ARBA00023239"/>
    </source>
</evidence>
<dbReference type="NCBIfam" id="NF003807">
    <property type="entry name" value="PRK05395.1-4"/>
    <property type="match status" value="1"/>
</dbReference>
<evidence type="ECO:0000256" key="5">
    <source>
        <dbReference type="ARBA" id="ARBA00012060"/>
    </source>
</evidence>
<sequence>MARVFVLNGVNLGALGTRRPEVYGTLTLGDIERRLRERFPKVGFEFRQTDYEGEMVGFVHEARESDGIVINPGAWTHYSYALHDALEAVEGVPKVEVHLSNVHAREPWRRHSVISPAVEAVVAGMGPYGYEVAVGYVLGRSEARRGDPPEVNP</sequence>
<feature type="binding site" evidence="7 9">
    <location>
        <position position="109"/>
    </location>
    <ligand>
        <name>substrate</name>
    </ligand>
</feature>
<evidence type="ECO:0000313" key="11">
    <source>
        <dbReference type="EMBL" id="BBL79034.1"/>
    </source>
</evidence>
<dbReference type="AlphaFoldDB" id="A0A510HGG4"/>
<reference evidence="11" key="1">
    <citation type="journal article" date="2019" name="Microbiol. Resour. Announc.">
        <title>Complete Genome Sequence of Rubrobacter xylanophilus Strain AA3-22, Isolated from Arima Onsen in Japan.</title>
        <authorList>
            <person name="Tomariguchi N."/>
            <person name="Miyazaki K."/>
        </authorList>
    </citation>
    <scope>NUCLEOTIDE SEQUENCE [LARGE SCALE GENOMIC DNA]</scope>
    <source>
        <strain evidence="11">AA3-22</strain>
    </source>
</reference>
<dbReference type="GO" id="GO:0003855">
    <property type="term" value="F:3-dehydroquinate dehydratase activity"/>
    <property type="evidence" value="ECO:0007669"/>
    <property type="project" value="UniProtKB-UniRule"/>
</dbReference>
<dbReference type="GO" id="GO:0009073">
    <property type="term" value="P:aromatic amino acid family biosynthetic process"/>
    <property type="evidence" value="ECO:0007669"/>
    <property type="project" value="UniProtKB-KW"/>
</dbReference>
<accession>A0A510HGG4</accession>
<dbReference type="RefSeq" id="WP_143527105.1">
    <property type="nucleotide sequence ID" value="NZ_AP019791.1"/>
</dbReference>
<evidence type="ECO:0000256" key="4">
    <source>
        <dbReference type="ARBA" id="ARBA00011193"/>
    </source>
</evidence>
<comment type="function">
    <text evidence="7">Catalyzes a trans-dehydration via an enolate intermediate.</text>
</comment>
<keyword evidence="12" id="KW-1185">Reference proteome</keyword>
<organism evidence="11 12">
    <name type="scientific">Rubrobacter xylanophilus</name>
    <dbReference type="NCBI Taxonomy" id="49319"/>
    <lineage>
        <taxon>Bacteria</taxon>
        <taxon>Bacillati</taxon>
        <taxon>Actinomycetota</taxon>
        <taxon>Rubrobacteria</taxon>
        <taxon>Rubrobacterales</taxon>
        <taxon>Rubrobacteraceae</taxon>
        <taxon>Rubrobacter</taxon>
    </lineage>
</organism>
<dbReference type="NCBIfam" id="NF003805">
    <property type="entry name" value="PRK05395.1-2"/>
    <property type="match status" value="1"/>
</dbReference>
<feature type="binding site" evidence="7 9">
    <location>
        <begin position="99"/>
        <end position="100"/>
    </location>
    <ligand>
        <name>substrate</name>
    </ligand>
</feature>
<evidence type="ECO:0000256" key="10">
    <source>
        <dbReference type="PIRSR" id="PIRSR001399-3"/>
    </source>
</evidence>
<comment type="similarity">
    <text evidence="3 7">Belongs to the type-II 3-dehydroquinase family.</text>
</comment>
<comment type="pathway">
    <text evidence="2 7">Metabolic intermediate biosynthesis; chorismate biosynthesis; chorismate from D-erythrose 4-phosphate and phosphoenolpyruvate: step 3/7.</text>
</comment>
<dbReference type="PANTHER" id="PTHR21272">
    <property type="entry name" value="CATABOLIC 3-DEHYDROQUINASE"/>
    <property type="match status" value="1"/>
</dbReference>
<name>A0A510HGG4_9ACTN</name>
<evidence type="ECO:0000256" key="7">
    <source>
        <dbReference type="HAMAP-Rule" id="MF_00169"/>
    </source>
</evidence>
<dbReference type="SUPFAM" id="SSF52304">
    <property type="entry name" value="Type II 3-dehydroquinate dehydratase"/>
    <property type="match status" value="1"/>
</dbReference>
<dbReference type="InterPro" id="IPR001874">
    <property type="entry name" value="DHquinase_II"/>
</dbReference>
<evidence type="ECO:0000256" key="2">
    <source>
        <dbReference type="ARBA" id="ARBA00004902"/>
    </source>
</evidence>
<dbReference type="UniPathway" id="UPA00053">
    <property type="reaction ID" value="UER00086"/>
</dbReference>
<evidence type="ECO:0000313" key="12">
    <source>
        <dbReference type="Proteomes" id="UP000318065"/>
    </source>
</evidence>
<dbReference type="Gene3D" id="3.40.50.9100">
    <property type="entry name" value="Dehydroquinase, class II"/>
    <property type="match status" value="1"/>
</dbReference>
<feature type="active site" description="Proton acceptor" evidence="7 8">
    <location>
        <position position="23"/>
    </location>
</feature>
<dbReference type="GO" id="GO:0019631">
    <property type="term" value="P:quinate catabolic process"/>
    <property type="evidence" value="ECO:0007669"/>
    <property type="project" value="TreeGrafter"/>
</dbReference>
<dbReference type="HAMAP" id="MF_00169">
    <property type="entry name" value="AroQ"/>
    <property type="match status" value="1"/>
</dbReference>
<dbReference type="Pfam" id="PF01220">
    <property type="entry name" value="DHquinase_II"/>
    <property type="match status" value="1"/>
</dbReference>
<keyword evidence="7" id="KW-0028">Amino-acid biosynthesis</keyword>
<evidence type="ECO:0000256" key="9">
    <source>
        <dbReference type="PIRSR" id="PIRSR001399-2"/>
    </source>
</evidence>
<dbReference type="GO" id="GO:0009423">
    <property type="term" value="P:chorismate biosynthetic process"/>
    <property type="evidence" value="ECO:0007669"/>
    <property type="project" value="UniProtKB-UniRule"/>
</dbReference>
<keyword evidence="7" id="KW-0057">Aromatic amino acid biosynthesis</keyword>
<dbReference type="InterPro" id="IPR036441">
    <property type="entry name" value="DHquinase_II_sf"/>
</dbReference>
<feature type="binding site" evidence="7 9">
    <location>
        <position position="84"/>
    </location>
    <ligand>
        <name>substrate</name>
    </ligand>
</feature>
<dbReference type="EC" id="4.2.1.10" evidence="5 7"/>
<comment type="catalytic activity">
    <reaction evidence="1 7">
        <text>3-dehydroquinate = 3-dehydroshikimate + H2O</text>
        <dbReference type="Rhea" id="RHEA:21096"/>
        <dbReference type="ChEBI" id="CHEBI:15377"/>
        <dbReference type="ChEBI" id="CHEBI:16630"/>
        <dbReference type="ChEBI" id="CHEBI:32364"/>
        <dbReference type="EC" id="4.2.1.10"/>
    </reaction>
</comment>
<evidence type="ECO:0000256" key="8">
    <source>
        <dbReference type="PIRSR" id="PIRSR001399-1"/>
    </source>
</evidence>
<dbReference type="PIRSF" id="PIRSF001399">
    <property type="entry name" value="DHquinase_II"/>
    <property type="match status" value="1"/>
</dbReference>
<dbReference type="EMBL" id="AP019791">
    <property type="protein sequence ID" value="BBL79034.1"/>
    <property type="molecule type" value="Genomic_DNA"/>
</dbReference>